<feature type="transmembrane region" description="Helical" evidence="1">
    <location>
        <begin position="235"/>
        <end position="268"/>
    </location>
</feature>
<accession>A0AAD3E263</accession>
<protein>
    <submittedName>
        <fullName evidence="2">Uncharacterized protein</fullName>
    </submittedName>
</protein>
<reference evidence="2 3" key="1">
    <citation type="journal article" date="2021" name="Sci. Rep.">
        <title>Genome sequencing of the multicellular alga Astrephomene provides insights into convergent evolution of germ-soma differentiation.</title>
        <authorList>
            <person name="Yamashita S."/>
            <person name="Yamamoto K."/>
            <person name="Matsuzaki R."/>
            <person name="Suzuki S."/>
            <person name="Yamaguchi H."/>
            <person name="Hirooka S."/>
            <person name="Minakuchi Y."/>
            <person name="Miyagishima S."/>
            <person name="Kawachi M."/>
            <person name="Toyoda A."/>
            <person name="Nozaki H."/>
        </authorList>
    </citation>
    <scope>NUCLEOTIDE SEQUENCE [LARGE SCALE GENOMIC DNA]</scope>
    <source>
        <strain evidence="2 3">NIES-4017</strain>
    </source>
</reference>
<gene>
    <name evidence="2" type="ORF">Agub_g14793</name>
</gene>
<evidence type="ECO:0000313" key="2">
    <source>
        <dbReference type="EMBL" id="GFR52259.1"/>
    </source>
</evidence>
<feature type="transmembrane region" description="Helical" evidence="1">
    <location>
        <begin position="50"/>
        <end position="73"/>
    </location>
</feature>
<keyword evidence="3" id="KW-1185">Reference proteome</keyword>
<keyword evidence="1" id="KW-1133">Transmembrane helix</keyword>
<feature type="transmembrane region" description="Helical" evidence="1">
    <location>
        <begin position="210"/>
        <end position="229"/>
    </location>
</feature>
<keyword evidence="1" id="KW-0812">Transmembrane</keyword>
<organism evidence="2 3">
    <name type="scientific">Astrephomene gubernaculifera</name>
    <dbReference type="NCBI Taxonomy" id="47775"/>
    <lineage>
        <taxon>Eukaryota</taxon>
        <taxon>Viridiplantae</taxon>
        <taxon>Chlorophyta</taxon>
        <taxon>core chlorophytes</taxon>
        <taxon>Chlorophyceae</taxon>
        <taxon>CS clade</taxon>
        <taxon>Chlamydomonadales</taxon>
        <taxon>Astrephomenaceae</taxon>
        <taxon>Astrephomene</taxon>
    </lineage>
</organism>
<dbReference type="AlphaFoldDB" id="A0AAD3E263"/>
<comment type="caution">
    <text evidence="2">The sequence shown here is derived from an EMBL/GenBank/DDBJ whole genome shotgun (WGS) entry which is preliminary data.</text>
</comment>
<feature type="transmembrane region" description="Helical" evidence="1">
    <location>
        <begin position="12"/>
        <end position="30"/>
    </location>
</feature>
<evidence type="ECO:0000256" key="1">
    <source>
        <dbReference type="SAM" id="Phobius"/>
    </source>
</evidence>
<feature type="transmembrane region" description="Helical" evidence="1">
    <location>
        <begin position="117"/>
        <end position="137"/>
    </location>
</feature>
<evidence type="ECO:0000313" key="3">
    <source>
        <dbReference type="Proteomes" id="UP001054857"/>
    </source>
</evidence>
<feature type="transmembrane region" description="Helical" evidence="1">
    <location>
        <begin position="85"/>
        <end position="111"/>
    </location>
</feature>
<keyword evidence="1" id="KW-0472">Membrane</keyword>
<proteinExistence type="predicted"/>
<dbReference type="Proteomes" id="UP001054857">
    <property type="component" value="Unassembled WGS sequence"/>
</dbReference>
<sequence>MLERRPSVALRASVSAAVITAILVHVRVHILTAGRSWREHTTETPITPAWWADGILQLTAFGLQLAAILYTWLPIGYSIDQKKTVLVDTVALPWTLYAASLVAADLAHIALGSGPRALTITSLAGALAGFGALYGCLRKLHPLMVRLSRAEGAGTTQQRVKLVRTGTRWSTAYALFRLPTSASAALCCTRAGVDATAYAMTLTGTSLRDALNPSLGLLCGVMVVAIIMLNHLDDLGFIITVALWLLGLIMATHTLLMVKCFTIALVMALAMRAAFKYVPDEDEVGEKRE</sequence>
<name>A0AAD3E263_9CHLO</name>
<dbReference type="EMBL" id="BMAR01000060">
    <property type="protein sequence ID" value="GFR52259.1"/>
    <property type="molecule type" value="Genomic_DNA"/>
</dbReference>